<dbReference type="SUPFAM" id="SSF53187">
    <property type="entry name" value="Zn-dependent exopeptidases"/>
    <property type="match status" value="1"/>
</dbReference>
<dbReference type="NCBIfam" id="TIGR02017">
    <property type="entry name" value="hutG_amidohyd"/>
    <property type="match status" value="1"/>
</dbReference>
<evidence type="ECO:0000313" key="2">
    <source>
        <dbReference type="Proteomes" id="UP001595457"/>
    </source>
</evidence>
<organism evidence="1 2">
    <name type="scientific">Azotobacter bryophylli</name>
    <dbReference type="NCBI Taxonomy" id="1986537"/>
    <lineage>
        <taxon>Bacteria</taxon>
        <taxon>Pseudomonadati</taxon>
        <taxon>Pseudomonadota</taxon>
        <taxon>Gammaproteobacteria</taxon>
        <taxon>Pseudomonadales</taxon>
        <taxon>Pseudomonadaceae</taxon>
        <taxon>Azotobacter</taxon>
    </lineage>
</organism>
<dbReference type="InterPro" id="IPR010247">
    <property type="entry name" value="HutG_amidohyd"/>
</dbReference>
<dbReference type="Gene3D" id="3.40.630.40">
    <property type="entry name" value="Zn-dependent exopeptidases"/>
    <property type="match status" value="1"/>
</dbReference>
<dbReference type="Pfam" id="PF05013">
    <property type="entry name" value="FGase"/>
    <property type="match status" value="1"/>
</dbReference>
<comment type="caution">
    <text evidence="1">The sequence shown here is derived from an EMBL/GenBank/DDBJ whole genome shotgun (WGS) entry which is preliminary data.</text>
</comment>
<protein>
    <submittedName>
        <fullName evidence="1">N-formylglutamate deformylase</fullName>
        <ecNumber evidence="1">3.5.1.68</ecNumber>
    </submittedName>
</protein>
<evidence type="ECO:0000313" key="1">
    <source>
        <dbReference type="EMBL" id="MFC2972490.1"/>
    </source>
</evidence>
<dbReference type="EMBL" id="JBHRSJ010000016">
    <property type="protein sequence ID" value="MFC2972490.1"/>
    <property type="molecule type" value="Genomic_DNA"/>
</dbReference>
<gene>
    <name evidence="1" type="primary">hutG</name>
    <name evidence="1" type="ORF">ACFOJE_09750</name>
</gene>
<accession>A0ABV7AUH1</accession>
<dbReference type="InterPro" id="IPR007709">
    <property type="entry name" value="N-FG_amidohydro"/>
</dbReference>
<keyword evidence="1" id="KW-0378">Hydrolase</keyword>
<name>A0ABV7AUH1_9GAMM</name>
<dbReference type="Proteomes" id="UP001595457">
    <property type="component" value="Unassembled WGS sequence"/>
</dbReference>
<dbReference type="GO" id="GO:0050129">
    <property type="term" value="F:N-formylglutamate deformylase activity"/>
    <property type="evidence" value="ECO:0007669"/>
    <property type="project" value="UniProtKB-EC"/>
</dbReference>
<keyword evidence="2" id="KW-1185">Reference proteome</keyword>
<dbReference type="RefSeq" id="WP_377814127.1">
    <property type="nucleotide sequence ID" value="NZ_JBHRSJ010000016.1"/>
</dbReference>
<reference evidence="2" key="1">
    <citation type="journal article" date="2019" name="Int. J. Syst. Evol. Microbiol.">
        <title>The Global Catalogue of Microorganisms (GCM) 10K type strain sequencing project: providing services to taxonomists for standard genome sequencing and annotation.</title>
        <authorList>
            <consortium name="The Broad Institute Genomics Platform"/>
            <consortium name="The Broad Institute Genome Sequencing Center for Infectious Disease"/>
            <person name="Wu L."/>
            <person name="Ma J."/>
        </authorList>
    </citation>
    <scope>NUCLEOTIDE SEQUENCE [LARGE SCALE GENOMIC DNA]</scope>
    <source>
        <strain evidence="2">KCTC 62195</strain>
    </source>
</reference>
<sequence length="274" mass="30836">MDEVLSLERGRLPLLVSIPHAGTRLTPEVEAALTPRGRSLPDTDWHLPRLYDFASGLGASLLVGLYSRYVIDLNRPSDDHPLYATPTTGLFPEIVLDGGALFRPGQAPDAVLRERYLELIWRPYHRALAAELVRLKREFGYALLFDAHSIRSRVPYLFEGRLPDLNLGTHSGASCDPSLAGSLLKVLEQAQGYSRVLDGRFKGGYITRHYGRPAERIHALQLELVQATYMEEDEPFRYREDLAAPIRPVLRAVLEAMLEWGEAHGRPRLIPPTR</sequence>
<dbReference type="EC" id="3.5.1.68" evidence="1"/>
<proteinExistence type="predicted"/>